<gene>
    <name evidence="2" type="ORF">SAMN06265370_12163</name>
</gene>
<keyword evidence="1" id="KW-0812">Transmembrane</keyword>
<feature type="transmembrane region" description="Helical" evidence="1">
    <location>
        <begin position="9"/>
        <end position="28"/>
    </location>
</feature>
<protein>
    <submittedName>
        <fullName evidence="2">Uncharacterized protein</fullName>
    </submittedName>
</protein>
<accession>A0A238YZ87</accession>
<proteinExistence type="predicted"/>
<sequence>MSGTGLQKVAYVLLIVLLFGVSSGFLGGL</sequence>
<evidence type="ECO:0000256" key="1">
    <source>
        <dbReference type="SAM" id="Phobius"/>
    </source>
</evidence>
<keyword evidence="1" id="KW-1133">Transmembrane helix</keyword>
<dbReference type="EMBL" id="FZNN01000021">
    <property type="protein sequence ID" value="SNR76390.1"/>
    <property type="molecule type" value="Genomic_DNA"/>
</dbReference>
<dbReference type="Proteomes" id="UP000198417">
    <property type="component" value="Unassembled WGS sequence"/>
</dbReference>
<reference evidence="2 3" key="1">
    <citation type="submission" date="2017-06" db="EMBL/GenBank/DDBJ databases">
        <authorList>
            <person name="Kim H.J."/>
            <person name="Triplett B.A."/>
        </authorList>
    </citation>
    <scope>NUCLEOTIDE SEQUENCE [LARGE SCALE GENOMIC DNA]</scope>
    <source>
        <strain evidence="2 3">DSM 29052</strain>
    </source>
</reference>
<keyword evidence="1" id="KW-0472">Membrane</keyword>
<organism evidence="2 3">
    <name type="scientific">Puniceibacterium sediminis</name>
    <dbReference type="NCBI Taxonomy" id="1608407"/>
    <lineage>
        <taxon>Bacteria</taxon>
        <taxon>Pseudomonadati</taxon>
        <taxon>Pseudomonadota</taxon>
        <taxon>Alphaproteobacteria</taxon>
        <taxon>Rhodobacterales</taxon>
        <taxon>Paracoccaceae</taxon>
        <taxon>Puniceibacterium</taxon>
    </lineage>
</organism>
<dbReference type="AlphaFoldDB" id="A0A238YZ87"/>
<keyword evidence="3" id="KW-1185">Reference proteome</keyword>
<name>A0A238YZ87_9RHOB</name>
<evidence type="ECO:0000313" key="2">
    <source>
        <dbReference type="EMBL" id="SNR76390.1"/>
    </source>
</evidence>
<evidence type="ECO:0000313" key="3">
    <source>
        <dbReference type="Proteomes" id="UP000198417"/>
    </source>
</evidence>